<dbReference type="Pfam" id="PF25019">
    <property type="entry name" value="LRR_R13L1-DRL21"/>
    <property type="match status" value="1"/>
</dbReference>
<reference evidence="3" key="2">
    <citation type="submission" date="2021-03" db="UniProtKB">
        <authorList>
            <consortium name="EnsemblPlants"/>
        </authorList>
    </citation>
    <scope>IDENTIFICATION</scope>
</reference>
<dbReference type="Pfam" id="PF00160">
    <property type="entry name" value="Pro_isomerase"/>
    <property type="match status" value="1"/>
</dbReference>
<dbReference type="SUPFAM" id="SSF52058">
    <property type="entry name" value="L domain-like"/>
    <property type="match status" value="1"/>
</dbReference>
<dbReference type="PROSITE" id="PS50072">
    <property type="entry name" value="CSA_PPIASE_2"/>
    <property type="match status" value="1"/>
</dbReference>
<evidence type="ECO:0000313" key="3">
    <source>
        <dbReference type="EnsemblPlants" id="AUR62023746-RA:cds"/>
    </source>
</evidence>
<dbReference type="GO" id="GO:0016018">
    <property type="term" value="F:cyclosporin A binding"/>
    <property type="evidence" value="ECO:0007669"/>
    <property type="project" value="TreeGrafter"/>
</dbReference>
<dbReference type="GO" id="GO:0003755">
    <property type="term" value="F:peptidyl-prolyl cis-trans isomerase activity"/>
    <property type="evidence" value="ECO:0007669"/>
    <property type="project" value="InterPro"/>
</dbReference>
<evidence type="ECO:0000313" key="4">
    <source>
        <dbReference type="Proteomes" id="UP000596660"/>
    </source>
</evidence>
<feature type="domain" description="PPIase cyclophilin-type" evidence="2">
    <location>
        <begin position="404"/>
        <end position="491"/>
    </location>
</feature>
<dbReference type="InterPro" id="IPR056789">
    <property type="entry name" value="LRR_R13L1-DRL21"/>
</dbReference>
<evidence type="ECO:0000256" key="1">
    <source>
        <dbReference type="ARBA" id="ARBA00007365"/>
    </source>
</evidence>
<dbReference type="GO" id="GO:0006457">
    <property type="term" value="P:protein folding"/>
    <property type="evidence" value="ECO:0007669"/>
    <property type="project" value="TreeGrafter"/>
</dbReference>
<dbReference type="SUPFAM" id="SSF50891">
    <property type="entry name" value="Cyclophilin-like"/>
    <property type="match status" value="1"/>
</dbReference>
<sequence>MQSRDCMAVKLKSLQLTCRVEAVNVEFQESVLECLFSNHQFSELYMYCYGGAKLPSLASGLVSINLVCCDELQYLPSSLSQLCHLKDIKLGTCKNLEYIEGDAPSPSVNFFPSLENLELHEMPKLKGWWRDIRWMEKETVYIPSFPRLCMLDIRYCKRLTYIPPCPHVKELILCEVNESLKFCKKGGGGVKSNPNTLERLYIQNSCVSNSSFKEFAGSVVYMQLINIENLGTIREGFQGCASSVEKLDLEDCRGLENLGMEHLTNLKSLELSTMNLKDISWKSLHSLSSFEIIFCLEEVMLPKGIQYLTSLQSLILDSCTNLEDLGEWITSLKFLQLLQIKDCKKLKSLPEAMRQLTSLTTLRLINPSPELRDRCRNPDGEDWPNPAARIVMGLFGDVVLKTAENFRALCTVKHVGLCVLSMANAGPGAHGSQFFICTVKIPWLDYRHVVFGHVIDGMDVVRKLESTETSRCRSDCLRKPCRIIYSVELPLEA</sequence>
<accession>A0A803M5M3</accession>
<proteinExistence type="inferred from homology"/>
<reference evidence="3" key="1">
    <citation type="journal article" date="2017" name="Nature">
        <title>The genome of Chenopodium quinoa.</title>
        <authorList>
            <person name="Jarvis D.E."/>
            <person name="Ho Y.S."/>
            <person name="Lightfoot D.J."/>
            <person name="Schmoeckel S.M."/>
            <person name="Li B."/>
            <person name="Borm T.J.A."/>
            <person name="Ohyanagi H."/>
            <person name="Mineta K."/>
            <person name="Michell C.T."/>
            <person name="Saber N."/>
            <person name="Kharbatia N.M."/>
            <person name="Rupper R.R."/>
            <person name="Sharp A.R."/>
            <person name="Dally N."/>
            <person name="Boughton B.A."/>
            <person name="Woo Y.H."/>
            <person name="Gao G."/>
            <person name="Schijlen E.G.W.M."/>
            <person name="Guo X."/>
            <person name="Momin A.A."/>
            <person name="Negrao S."/>
            <person name="Al-Babili S."/>
            <person name="Gehring C."/>
            <person name="Roessner U."/>
            <person name="Jung C."/>
            <person name="Murphy K."/>
            <person name="Arold S.T."/>
            <person name="Gojobori T."/>
            <person name="van der Linden C.G."/>
            <person name="van Loo E.N."/>
            <person name="Jellen E.N."/>
            <person name="Maughan P.J."/>
            <person name="Tester M."/>
        </authorList>
    </citation>
    <scope>NUCLEOTIDE SEQUENCE [LARGE SCALE GENOMIC DNA]</scope>
    <source>
        <strain evidence="3">cv. PI 614886</strain>
    </source>
</reference>
<dbReference type="PANTHER" id="PTHR11071:SF420">
    <property type="entry name" value="PEPTIDYL-PROLYL CIS-TRANS ISOMERASE CYP20-3, CHLOROPLASTIC"/>
    <property type="match status" value="1"/>
</dbReference>
<dbReference type="Proteomes" id="UP000596660">
    <property type="component" value="Unplaced"/>
</dbReference>
<dbReference type="SUPFAM" id="SSF52047">
    <property type="entry name" value="RNI-like"/>
    <property type="match status" value="1"/>
</dbReference>
<organism evidence="3 4">
    <name type="scientific">Chenopodium quinoa</name>
    <name type="common">Quinoa</name>
    <dbReference type="NCBI Taxonomy" id="63459"/>
    <lineage>
        <taxon>Eukaryota</taxon>
        <taxon>Viridiplantae</taxon>
        <taxon>Streptophyta</taxon>
        <taxon>Embryophyta</taxon>
        <taxon>Tracheophyta</taxon>
        <taxon>Spermatophyta</taxon>
        <taxon>Magnoliopsida</taxon>
        <taxon>eudicotyledons</taxon>
        <taxon>Gunneridae</taxon>
        <taxon>Pentapetalae</taxon>
        <taxon>Caryophyllales</taxon>
        <taxon>Chenopodiaceae</taxon>
        <taxon>Chenopodioideae</taxon>
        <taxon>Atripliceae</taxon>
        <taxon>Chenopodium</taxon>
    </lineage>
</organism>
<dbReference type="Gramene" id="AUR62023746-RA">
    <property type="protein sequence ID" value="AUR62023746-RA:cds"/>
    <property type="gene ID" value="AUR62023746"/>
</dbReference>
<dbReference type="InterPro" id="IPR032675">
    <property type="entry name" value="LRR_dom_sf"/>
</dbReference>
<dbReference type="AlphaFoldDB" id="A0A803M5M3"/>
<comment type="similarity">
    <text evidence="1">Belongs to the cyclophilin-type PPIase family.</text>
</comment>
<dbReference type="InterPro" id="IPR029000">
    <property type="entry name" value="Cyclophilin-like_dom_sf"/>
</dbReference>
<dbReference type="EnsemblPlants" id="AUR62023746-RA">
    <property type="protein sequence ID" value="AUR62023746-RA:cds"/>
    <property type="gene ID" value="AUR62023746"/>
</dbReference>
<dbReference type="Gene3D" id="2.40.100.10">
    <property type="entry name" value="Cyclophilin-like"/>
    <property type="match status" value="2"/>
</dbReference>
<dbReference type="InterPro" id="IPR002130">
    <property type="entry name" value="Cyclophilin-type_PPIase_dom"/>
</dbReference>
<protein>
    <recommendedName>
        <fullName evidence="2">PPIase cyclophilin-type domain-containing protein</fullName>
    </recommendedName>
</protein>
<name>A0A803M5M3_CHEQI</name>
<dbReference type="Gene3D" id="3.80.10.10">
    <property type="entry name" value="Ribonuclease Inhibitor"/>
    <property type="match status" value="2"/>
</dbReference>
<evidence type="ECO:0000259" key="2">
    <source>
        <dbReference type="PROSITE" id="PS50072"/>
    </source>
</evidence>
<dbReference type="PANTHER" id="PTHR11071">
    <property type="entry name" value="PEPTIDYL-PROLYL CIS-TRANS ISOMERASE"/>
    <property type="match status" value="1"/>
</dbReference>
<dbReference type="OMA" id="STETSRC"/>
<dbReference type="GO" id="GO:0005737">
    <property type="term" value="C:cytoplasm"/>
    <property type="evidence" value="ECO:0007669"/>
    <property type="project" value="TreeGrafter"/>
</dbReference>
<keyword evidence="4" id="KW-1185">Reference proteome</keyword>